<dbReference type="AlphaFoldDB" id="A0AAD5JM58"/>
<accession>A0AAD5JM58</accession>
<gene>
    <name evidence="1" type="ORF">BDA99DRAFT_543559</name>
</gene>
<dbReference type="EMBL" id="JAIXMP010000050">
    <property type="protein sequence ID" value="KAI9245660.1"/>
    <property type="molecule type" value="Genomic_DNA"/>
</dbReference>
<evidence type="ECO:0000313" key="1">
    <source>
        <dbReference type="EMBL" id="KAI9245660.1"/>
    </source>
</evidence>
<name>A0AAD5JM58_9FUNG</name>
<proteinExistence type="predicted"/>
<evidence type="ECO:0000313" key="2">
    <source>
        <dbReference type="Proteomes" id="UP001209540"/>
    </source>
</evidence>
<keyword evidence="2" id="KW-1185">Reference proteome</keyword>
<organism evidence="1 2">
    <name type="scientific">Phascolomyces articulosus</name>
    <dbReference type="NCBI Taxonomy" id="60185"/>
    <lineage>
        <taxon>Eukaryota</taxon>
        <taxon>Fungi</taxon>
        <taxon>Fungi incertae sedis</taxon>
        <taxon>Mucoromycota</taxon>
        <taxon>Mucoromycotina</taxon>
        <taxon>Mucoromycetes</taxon>
        <taxon>Mucorales</taxon>
        <taxon>Lichtheimiaceae</taxon>
        <taxon>Phascolomyces</taxon>
    </lineage>
</organism>
<reference evidence="1" key="2">
    <citation type="submission" date="2023-02" db="EMBL/GenBank/DDBJ databases">
        <authorList>
            <consortium name="DOE Joint Genome Institute"/>
            <person name="Mondo S.J."/>
            <person name="Chang Y."/>
            <person name="Wang Y."/>
            <person name="Ahrendt S."/>
            <person name="Andreopoulos W."/>
            <person name="Barry K."/>
            <person name="Beard J."/>
            <person name="Benny G.L."/>
            <person name="Blankenship S."/>
            <person name="Bonito G."/>
            <person name="Cuomo C."/>
            <person name="Desiro A."/>
            <person name="Gervers K.A."/>
            <person name="Hundley H."/>
            <person name="Kuo A."/>
            <person name="LaButti K."/>
            <person name="Lang B.F."/>
            <person name="Lipzen A."/>
            <person name="O'Donnell K."/>
            <person name="Pangilinan J."/>
            <person name="Reynolds N."/>
            <person name="Sandor L."/>
            <person name="Smith M.W."/>
            <person name="Tsang A."/>
            <person name="Grigoriev I.V."/>
            <person name="Stajich J.E."/>
            <person name="Spatafora J.W."/>
        </authorList>
    </citation>
    <scope>NUCLEOTIDE SEQUENCE</scope>
    <source>
        <strain evidence="1">RSA 2281</strain>
    </source>
</reference>
<reference evidence="1" key="1">
    <citation type="journal article" date="2022" name="IScience">
        <title>Evolution of zygomycete secretomes and the origins of terrestrial fungal ecologies.</title>
        <authorList>
            <person name="Chang Y."/>
            <person name="Wang Y."/>
            <person name="Mondo S."/>
            <person name="Ahrendt S."/>
            <person name="Andreopoulos W."/>
            <person name="Barry K."/>
            <person name="Beard J."/>
            <person name="Benny G.L."/>
            <person name="Blankenship S."/>
            <person name="Bonito G."/>
            <person name="Cuomo C."/>
            <person name="Desiro A."/>
            <person name="Gervers K.A."/>
            <person name="Hundley H."/>
            <person name="Kuo A."/>
            <person name="LaButti K."/>
            <person name="Lang B.F."/>
            <person name="Lipzen A."/>
            <person name="O'Donnell K."/>
            <person name="Pangilinan J."/>
            <person name="Reynolds N."/>
            <person name="Sandor L."/>
            <person name="Smith M.E."/>
            <person name="Tsang A."/>
            <person name="Grigoriev I.V."/>
            <person name="Stajich J.E."/>
            <person name="Spatafora J.W."/>
        </authorList>
    </citation>
    <scope>NUCLEOTIDE SEQUENCE</scope>
    <source>
        <strain evidence="1">RSA 2281</strain>
    </source>
</reference>
<comment type="caution">
    <text evidence="1">The sequence shown here is derived from an EMBL/GenBank/DDBJ whole genome shotgun (WGS) entry which is preliminary data.</text>
</comment>
<sequence>MTIAIIKVTATCNSTVEQELKAIGEMDDNSQFRKWDLIYRHIGEQYDLFICEDKPDSASPGAVQKDSKKCDKLRIDMLKTAAKDATMIELTEHLETITAQNHGLEMTIRGTRKIGDTFVHYTKAQVTIPATISSKCAALAEFLTVVISLQRAMI</sequence>
<protein>
    <submittedName>
        <fullName evidence="1">Uncharacterized protein</fullName>
    </submittedName>
</protein>
<dbReference type="Proteomes" id="UP001209540">
    <property type="component" value="Unassembled WGS sequence"/>
</dbReference>